<dbReference type="InterPro" id="IPR047194">
    <property type="entry name" value="CwlT-like_lysozyme"/>
</dbReference>
<proteinExistence type="predicted"/>
<evidence type="ECO:0000256" key="1">
    <source>
        <dbReference type="SAM" id="Phobius"/>
    </source>
</evidence>
<sequence length="222" mass="24432">MIAKAAKVLKWIVTCLTIFFVVVVIGIASLEFLTREENTEPDQGGLSAEVLAYQPQIETELQKYGLENLTPILLGILQQESGGVLSKDIFQASESLGLPPDTITDSLYSIQVGVEYFANNYESGKAQGVDIESIIQSYNFGRGYIDFSASNGGVHSEELAKEFSSLQMEKYPGQYTCGGDTSNFRYPYCYGDWSYTTKVFSYIPTIGSLATDTSKEHEQSGL</sequence>
<protein>
    <submittedName>
        <fullName evidence="3">Lysozyme family protein</fullName>
    </submittedName>
</protein>
<dbReference type="SUPFAM" id="SSF53955">
    <property type="entry name" value="Lysozyme-like"/>
    <property type="match status" value="1"/>
</dbReference>
<accession>A0ABS7UN84</accession>
<dbReference type="Pfam" id="PF13702">
    <property type="entry name" value="Lysozyme_like"/>
    <property type="match status" value="1"/>
</dbReference>
<comment type="caution">
    <text evidence="3">The sequence shown here is derived from an EMBL/GenBank/DDBJ whole genome shotgun (WGS) entry which is preliminary data.</text>
</comment>
<gene>
    <name evidence="3" type="ORF">K9V48_04425</name>
</gene>
<dbReference type="Proteomes" id="UP001165287">
    <property type="component" value="Unassembled WGS sequence"/>
</dbReference>
<keyword evidence="1" id="KW-0812">Transmembrane</keyword>
<organism evidence="3 4">
    <name type="scientific">Metabacillus rhizolycopersici</name>
    <dbReference type="NCBI Taxonomy" id="2875709"/>
    <lineage>
        <taxon>Bacteria</taxon>
        <taxon>Bacillati</taxon>
        <taxon>Bacillota</taxon>
        <taxon>Bacilli</taxon>
        <taxon>Bacillales</taxon>
        <taxon>Bacillaceae</taxon>
        <taxon>Metabacillus</taxon>
    </lineage>
</organism>
<dbReference type="InterPro" id="IPR023346">
    <property type="entry name" value="Lysozyme-like_dom_sf"/>
</dbReference>
<evidence type="ECO:0000313" key="4">
    <source>
        <dbReference type="Proteomes" id="UP001165287"/>
    </source>
</evidence>
<dbReference type="EMBL" id="JAIQUM010000006">
    <property type="protein sequence ID" value="MBZ5749507.1"/>
    <property type="molecule type" value="Genomic_DNA"/>
</dbReference>
<feature type="transmembrane region" description="Helical" evidence="1">
    <location>
        <begin position="12"/>
        <end position="33"/>
    </location>
</feature>
<reference evidence="3" key="1">
    <citation type="submission" date="2024-05" db="EMBL/GenBank/DDBJ databases">
        <title>Metabacillus sp. nov., isolated from the rhizosphere soil of tomato plants.</title>
        <authorList>
            <person name="Ma R."/>
        </authorList>
    </citation>
    <scope>NUCLEOTIDE SEQUENCE</scope>
    <source>
        <strain evidence="3">DBTR6</strain>
    </source>
</reference>
<keyword evidence="4" id="KW-1185">Reference proteome</keyword>
<dbReference type="CDD" id="cd16891">
    <property type="entry name" value="CwlT-like"/>
    <property type="match status" value="1"/>
</dbReference>
<dbReference type="RefSeq" id="WP_224137291.1">
    <property type="nucleotide sequence ID" value="NZ_JAIQUM010000006.1"/>
</dbReference>
<keyword evidence="1" id="KW-0472">Membrane</keyword>
<feature type="domain" description="CwlT-like lysozyme" evidence="2">
    <location>
        <begin position="48"/>
        <end position="202"/>
    </location>
</feature>
<keyword evidence="1" id="KW-1133">Transmembrane helix</keyword>
<evidence type="ECO:0000259" key="2">
    <source>
        <dbReference type="Pfam" id="PF13702"/>
    </source>
</evidence>
<name>A0ABS7UN84_9BACI</name>
<dbReference type="Gene3D" id="1.10.530.10">
    <property type="match status" value="1"/>
</dbReference>
<evidence type="ECO:0000313" key="3">
    <source>
        <dbReference type="EMBL" id="MBZ5749507.1"/>
    </source>
</evidence>